<dbReference type="Pfam" id="PF25954">
    <property type="entry name" value="Beta-barrel_RND_2"/>
    <property type="match status" value="1"/>
</dbReference>
<evidence type="ECO:0000259" key="3">
    <source>
        <dbReference type="Pfam" id="PF25954"/>
    </source>
</evidence>
<dbReference type="InterPro" id="IPR058792">
    <property type="entry name" value="Beta-barrel_RND_2"/>
</dbReference>
<dbReference type="Gene3D" id="2.40.30.170">
    <property type="match status" value="1"/>
</dbReference>
<organism evidence="4 5">
    <name type="scientific">Pseudoalteromonas denitrificans DSM 6059</name>
    <dbReference type="NCBI Taxonomy" id="1123010"/>
    <lineage>
        <taxon>Bacteria</taxon>
        <taxon>Pseudomonadati</taxon>
        <taxon>Pseudomonadota</taxon>
        <taxon>Gammaproteobacteria</taxon>
        <taxon>Alteromonadales</taxon>
        <taxon>Pseudoalteromonadaceae</taxon>
        <taxon>Pseudoalteromonas</taxon>
    </lineage>
</organism>
<dbReference type="STRING" id="1123010.SAMN02745724_04647"/>
<proteinExistence type="inferred from homology"/>
<dbReference type="InterPro" id="IPR006143">
    <property type="entry name" value="RND_pump_MFP"/>
</dbReference>
<dbReference type="SUPFAM" id="SSF111369">
    <property type="entry name" value="HlyD-like secretion proteins"/>
    <property type="match status" value="1"/>
</dbReference>
<evidence type="ECO:0000256" key="2">
    <source>
        <dbReference type="SAM" id="Phobius"/>
    </source>
</evidence>
<dbReference type="OrthoDB" id="5730196at2"/>
<dbReference type="AlphaFoldDB" id="A0A1I1SNY4"/>
<dbReference type="EMBL" id="FOLO01000061">
    <property type="protein sequence ID" value="SFD48146.1"/>
    <property type="molecule type" value="Genomic_DNA"/>
</dbReference>
<evidence type="ECO:0000313" key="4">
    <source>
        <dbReference type="EMBL" id="SFD48146.1"/>
    </source>
</evidence>
<evidence type="ECO:0000313" key="5">
    <source>
        <dbReference type="Proteomes" id="UP000198862"/>
    </source>
</evidence>
<keyword evidence="2" id="KW-1133">Transmembrane helix</keyword>
<feature type="transmembrane region" description="Helical" evidence="2">
    <location>
        <begin position="9"/>
        <end position="28"/>
    </location>
</feature>
<keyword evidence="5" id="KW-1185">Reference proteome</keyword>
<dbReference type="GO" id="GO:1990281">
    <property type="term" value="C:efflux pump complex"/>
    <property type="evidence" value="ECO:0007669"/>
    <property type="project" value="TreeGrafter"/>
</dbReference>
<dbReference type="PANTHER" id="PTHR30469">
    <property type="entry name" value="MULTIDRUG RESISTANCE PROTEIN MDTA"/>
    <property type="match status" value="1"/>
</dbReference>
<protein>
    <submittedName>
        <fullName evidence="4">RND family efflux transporter, MFP subunit</fullName>
    </submittedName>
</protein>
<sequence>MNKSLLQKILAPMITIVILLFMVAWLAGSFNDKVQPGLNKVSTYYSSDNDYTVVTEVTPILEPVAANIAAKQATIISSRLLARIEKINVRAGELVKKGDILVELEKKDLKSLVSQASEKMNAVQARTIEVKRNLDRANDLFTQKLIAAFELDKAKADHQSIEAELIASKQVLKQAQTTLAYATLISPINGRIVDRFAEPGNTAQPGNKLLSLYNPLSLRVEAQVREELALTLIQGQIIQVELPSMNKTVKAEIAEIVPAANIGTRSFLVKASIDLNNDLLPGMYGRMMLPAGNENVLYVPKNKLARIGQLNFIWLNIEGKLQRRFVRLGKQYKDKVAVISGLKEGDIIANVQTK</sequence>
<keyword evidence="2" id="KW-0472">Membrane</keyword>
<reference evidence="4 5" key="1">
    <citation type="submission" date="2016-10" db="EMBL/GenBank/DDBJ databases">
        <authorList>
            <person name="de Groot N.N."/>
        </authorList>
    </citation>
    <scope>NUCLEOTIDE SEQUENCE [LARGE SCALE GENOMIC DNA]</scope>
    <source>
        <strain evidence="4 5">DSM 6059</strain>
    </source>
</reference>
<keyword evidence="2" id="KW-0812">Transmembrane</keyword>
<accession>A0A1I1SNY4</accession>
<dbReference type="GO" id="GO:0015562">
    <property type="term" value="F:efflux transmembrane transporter activity"/>
    <property type="evidence" value="ECO:0007669"/>
    <property type="project" value="TreeGrafter"/>
</dbReference>
<gene>
    <name evidence="4" type="ORF">SAMN02745724_04647</name>
</gene>
<dbReference type="NCBIfam" id="TIGR01730">
    <property type="entry name" value="RND_mfp"/>
    <property type="match status" value="1"/>
</dbReference>
<dbReference type="RefSeq" id="WP_091990412.1">
    <property type="nucleotide sequence ID" value="NZ_FOLO01000061.1"/>
</dbReference>
<dbReference type="Proteomes" id="UP000198862">
    <property type="component" value="Unassembled WGS sequence"/>
</dbReference>
<dbReference type="Gene3D" id="2.40.50.100">
    <property type="match status" value="1"/>
</dbReference>
<comment type="similarity">
    <text evidence="1">Belongs to the membrane fusion protein (MFP) (TC 8.A.1) family.</text>
</comment>
<feature type="domain" description="CusB-like beta-barrel" evidence="3">
    <location>
        <begin position="220"/>
        <end position="289"/>
    </location>
</feature>
<dbReference type="Gene3D" id="1.10.287.470">
    <property type="entry name" value="Helix hairpin bin"/>
    <property type="match status" value="1"/>
</dbReference>
<name>A0A1I1SNY4_9GAMM</name>
<dbReference type="PANTHER" id="PTHR30469:SF15">
    <property type="entry name" value="HLYD FAMILY OF SECRETION PROTEINS"/>
    <property type="match status" value="1"/>
</dbReference>
<evidence type="ECO:0000256" key="1">
    <source>
        <dbReference type="ARBA" id="ARBA00009477"/>
    </source>
</evidence>
<dbReference type="Gene3D" id="2.40.420.20">
    <property type="match status" value="1"/>
</dbReference>